<comment type="caution">
    <text evidence="1">The sequence shown here is derived from an EMBL/GenBank/DDBJ whole genome shotgun (WGS) entry which is preliminary data.</text>
</comment>
<accession>A0ABT0TX60</accession>
<dbReference type="InterPro" id="IPR011447">
    <property type="entry name" value="DUF1552"/>
</dbReference>
<keyword evidence="2" id="KW-1185">Reference proteome</keyword>
<reference evidence="1 2" key="1">
    <citation type="journal article" date="2022" name="Syst. Appl. Microbiol.">
        <title>Rhodopirellula aestuarii sp. nov., a novel member of the genus Rhodopirellula isolated from brackish sediments collected in the Tagus River estuary, Portugal.</title>
        <authorList>
            <person name="Vitorino I.R."/>
            <person name="Klimek D."/>
            <person name="Calusinska M."/>
            <person name="Lobo-da-Cunha A."/>
            <person name="Vasconcelos V."/>
            <person name="Lage O.M."/>
        </authorList>
    </citation>
    <scope>NUCLEOTIDE SEQUENCE [LARGE SCALE GENOMIC DNA]</scope>
    <source>
        <strain evidence="1 2">ICT_H3.1</strain>
    </source>
</reference>
<evidence type="ECO:0000313" key="1">
    <source>
        <dbReference type="EMBL" id="MCM2369186.1"/>
    </source>
</evidence>
<organism evidence="1 2">
    <name type="scientific">Aporhodopirellula aestuarii</name>
    <dbReference type="NCBI Taxonomy" id="2950107"/>
    <lineage>
        <taxon>Bacteria</taxon>
        <taxon>Pseudomonadati</taxon>
        <taxon>Planctomycetota</taxon>
        <taxon>Planctomycetia</taxon>
        <taxon>Pirellulales</taxon>
        <taxon>Pirellulaceae</taxon>
        <taxon>Aporhodopirellula</taxon>
    </lineage>
</organism>
<gene>
    <name evidence="1" type="ORF">NB063_00980</name>
</gene>
<dbReference type="Pfam" id="PF07586">
    <property type="entry name" value="HXXSHH"/>
    <property type="match status" value="1"/>
</dbReference>
<proteinExistence type="predicted"/>
<protein>
    <submittedName>
        <fullName evidence="1">DUF1552 domain-containing protein</fullName>
    </submittedName>
</protein>
<sequence length="442" mass="49171">MRTESLQRRPFQRRHLLRAAGVSISLPFFASLKASGDRPPTRSTKQRMVCIGNMLGFYPDAFWPQVEPTTTTSTLKTEGWLETKDFQWGRTTAGLEPLRDHLSVISGLDHGLKGGHFAIHAFLSGVRQIDAKSMPMANVTIDQYAADFIAGQTRFPTLTIGSESGIHQGCQLSWTRSGTRVPPIPGPQQLFEKLFIGNDAKSRDAELDRVRMQNSILDLVRDSAKDLSRGLNRRDQEKLDEYMTSVRDVEKRIALRRNWIDIPKPDAPFAQPKNRNMVEDLPLLYDLIVLALQTDSTRIATLEIGGDFNPNDLGVSGGYHGLSHHGQRTENIEKLITLETYQVEQFARFVDKLNELTDENGTLLSQTTVLFGSGMGNANSHTNTNLPVILAGGGFQHGRHLAFDPKSNSRPPLTNLFVSMLQNFGLETEQFATSTGTLRGLA</sequence>
<dbReference type="EMBL" id="JAMQBK010000004">
    <property type="protein sequence ID" value="MCM2369186.1"/>
    <property type="molecule type" value="Genomic_DNA"/>
</dbReference>
<name>A0ABT0TX60_9BACT</name>
<dbReference type="RefSeq" id="WP_250926861.1">
    <property type="nucleotide sequence ID" value="NZ_JAMQBK010000004.1"/>
</dbReference>
<evidence type="ECO:0000313" key="2">
    <source>
        <dbReference type="Proteomes" id="UP001202961"/>
    </source>
</evidence>
<dbReference type="Proteomes" id="UP001202961">
    <property type="component" value="Unassembled WGS sequence"/>
</dbReference>